<evidence type="ECO:0000313" key="3">
    <source>
        <dbReference type="Proteomes" id="UP000256869"/>
    </source>
</evidence>
<keyword evidence="1" id="KW-1133">Transmembrane helix</keyword>
<accession>A0A3D9IVK4</accession>
<comment type="caution">
    <text evidence="2">The sequence shown here is derived from an EMBL/GenBank/DDBJ whole genome shotgun (WGS) entry which is preliminary data.</text>
</comment>
<sequence length="45" mass="5419">MRMMVEKDPTNMGDVYQMMTYIVVILISAVIMTVWLKRRGRRKKK</sequence>
<proteinExistence type="predicted"/>
<dbReference type="Proteomes" id="UP000256869">
    <property type="component" value="Unassembled WGS sequence"/>
</dbReference>
<name>A0A3D9IVK4_9BACL</name>
<organism evidence="2 3">
    <name type="scientific">Cohnella lupini</name>
    <dbReference type="NCBI Taxonomy" id="1294267"/>
    <lineage>
        <taxon>Bacteria</taxon>
        <taxon>Bacillati</taxon>
        <taxon>Bacillota</taxon>
        <taxon>Bacilli</taxon>
        <taxon>Bacillales</taxon>
        <taxon>Paenibacillaceae</taxon>
        <taxon>Cohnella</taxon>
    </lineage>
</organism>
<keyword evidence="1" id="KW-0472">Membrane</keyword>
<evidence type="ECO:0000313" key="2">
    <source>
        <dbReference type="EMBL" id="RED65559.1"/>
    </source>
</evidence>
<feature type="transmembrane region" description="Helical" evidence="1">
    <location>
        <begin position="15"/>
        <end position="36"/>
    </location>
</feature>
<gene>
    <name evidence="2" type="ORF">DFP95_10147</name>
</gene>
<dbReference type="RefSeq" id="WP_181907244.1">
    <property type="nucleotide sequence ID" value="NZ_QRDY01000001.1"/>
</dbReference>
<keyword evidence="3" id="KW-1185">Reference proteome</keyword>
<dbReference type="EMBL" id="QRDY01000001">
    <property type="protein sequence ID" value="RED65559.1"/>
    <property type="molecule type" value="Genomic_DNA"/>
</dbReference>
<dbReference type="AlphaFoldDB" id="A0A3D9IVK4"/>
<evidence type="ECO:0000256" key="1">
    <source>
        <dbReference type="SAM" id="Phobius"/>
    </source>
</evidence>
<protein>
    <submittedName>
        <fullName evidence="2">Uncharacterized protein</fullName>
    </submittedName>
</protein>
<reference evidence="2 3" key="1">
    <citation type="submission" date="2018-07" db="EMBL/GenBank/DDBJ databases">
        <title>Genomic Encyclopedia of Type Strains, Phase III (KMG-III): the genomes of soil and plant-associated and newly described type strains.</title>
        <authorList>
            <person name="Whitman W."/>
        </authorList>
    </citation>
    <scope>NUCLEOTIDE SEQUENCE [LARGE SCALE GENOMIC DNA]</scope>
    <source>
        <strain evidence="2 3">CECT 8236</strain>
    </source>
</reference>
<keyword evidence="1" id="KW-0812">Transmembrane</keyword>